<dbReference type="PANTHER" id="PTHR37994">
    <property type="entry name" value="ARAE_2_N DOMAIN-CONTAINING PROTEIN-RELATED"/>
    <property type="match status" value="1"/>
</dbReference>
<evidence type="ECO:0000313" key="9">
    <source>
        <dbReference type="EMBL" id="KAG2217683.1"/>
    </source>
</evidence>
<dbReference type="InterPro" id="IPR018820">
    <property type="entry name" value="BRE4-related_DUF2421"/>
</dbReference>
<protein>
    <recommendedName>
        <fullName evidence="11">DUF2421 domain-containing protein</fullName>
    </recommendedName>
</protein>
<dbReference type="GO" id="GO:0016020">
    <property type="term" value="C:membrane"/>
    <property type="evidence" value="ECO:0007669"/>
    <property type="project" value="UniProtKB-SubCell"/>
</dbReference>
<comment type="caution">
    <text evidence="9">The sequence shown here is derived from an EMBL/GenBank/DDBJ whole genome shotgun (WGS) entry which is preliminary data.</text>
</comment>
<feature type="domain" description="Integral membrane bound transporter" evidence="8">
    <location>
        <begin position="306"/>
        <end position="430"/>
    </location>
</feature>
<gene>
    <name evidence="9" type="ORF">INT45_008334</name>
</gene>
<keyword evidence="4 6" id="KW-0472">Membrane</keyword>
<feature type="transmembrane region" description="Helical" evidence="6">
    <location>
        <begin position="355"/>
        <end position="372"/>
    </location>
</feature>
<sequence length="658" mass="76568">MQHVDPRYQNKPIFSRLFAWYNGSLHTSEGEDEKHTDPSEPLLRAIQKFDDQRLTGLERLYHYDTGKPIPRRILFLLLHFQFNLRGYAERVYTLSSLIYEMDQQRRGRRRIWLPTLSIRKWWFSKRALEADIGLDPPATIVENQHPSNSLQHTLSRRTTTILNNMTSLDLPPVETPSYSDDDEYEDENRNGNVNENGNQCIRRRRPHRRYVRGHLSVPVRGQLSKPKKRKRSSVVISKGLDPTMYHDPDVAYPTTRTQRIFYKGWMFMKKFLYTGDTIFALRACIVVIALSLPAFIEESIEWYMRVRGQWAPIVALVWMGPSVGSNFFGLMVRSIGTFFGAICSILIWEISRQNAAAMVILMFIFDLPWWLLNLNGKFWKATGLFALITTTVILGYEHQYRMSGRDVSVYEVTYERTITCLAGVVGAVVVSLFPYPRTGRVELRHRIARTLGDVAALYSSFLALLLKNGYHEREIRTSNRKVFQRVASEIRKQIKGQRVLLEQSRFEPALRGVFQEDKYIQILQVIDNIVNLMIEMENALERIPERWRIELVRSTWKERKNAISSFLTAFYLGANALSNKTPLPPYVLRPTRARRILTNKARLIPNLQPERLADPEYTYYSAYLMCAEQLAVETELLVSTIRGLVGPDSVCVWLDYRH</sequence>
<dbReference type="InterPro" id="IPR049453">
    <property type="entry name" value="Memb_transporter_dom"/>
</dbReference>
<feature type="transmembrane region" description="Helical" evidence="6">
    <location>
        <begin position="378"/>
        <end position="396"/>
    </location>
</feature>
<evidence type="ECO:0000256" key="6">
    <source>
        <dbReference type="SAM" id="Phobius"/>
    </source>
</evidence>
<keyword evidence="10" id="KW-1185">Reference proteome</keyword>
<evidence type="ECO:0000256" key="4">
    <source>
        <dbReference type="ARBA" id="ARBA00023136"/>
    </source>
</evidence>
<keyword evidence="3 6" id="KW-1133">Transmembrane helix</keyword>
<organism evidence="9 10">
    <name type="scientific">Circinella minor</name>
    <dbReference type="NCBI Taxonomy" id="1195481"/>
    <lineage>
        <taxon>Eukaryota</taxon>
        <taxon>Fungi</taxon>
        <taxon>Fungi incertae sedis</taxon>
        <taxon>Mucoromycota</taxon>
        <taxon>Mucoromycotina</taxon>
        <taxon>Mucoromycetes</taxon>
        <taxon>Mucorales</taxon>
        <taxon>Lichtheimiaceae</taxon>
        <taxon>Circinella</taxon>
    </lineage>
</organism>
<keyword evidence="2 6" id="KW-0812">Transmembrane</keyword>
<feature type="region of interest" description="Disordered" evidence="5">
    <location>
        <begin position="165"/>
        <end position="204"/>
    </location>
</feature>
<dbReference type="OrthoDB" id="417037at2759"/>
<feature type="domain" description="DUF2421" evidence="7">
    <location>
        <begin position="434"/>
        <end position="646"/>
    </location>
</feature>
<evidence type="ECO:0008006" key="11">
    <source>
        <dbReference type="Google" id="ProtNLM"/>
    </source>
</evidence>
<feature type="transmembrane region" description="Helical" evidence="6">
    <location>
        <begin position="327"/>
        <end position="348"/>
    </location>
</feature>
<comment type="subcellular location">
    <subcellularLocation>
        <location evidence="1">Membrane</location>
        <topology evidence="1">Multi-pass membrane protein</topology>
    </subcellularLocation>
</comment>
<dbReference type="Pfam" id="PF10334">
    <property type="entry name" value="BRE4"/>
    <property type="match status" value="1"/>
</dbReference>
<evidence type="ECO:0000256" key="1">
    <source>
        <dbReference type="ARBA" id="ARBA00004141"/>
    </source>
</evidence>
<dbReference type="Pfam" id="PF13515">
    <property type="entry name" value="FUSC_2"/>
    <property type="match status" value="1"/>
</dbReference>
<feature type="transmembrane region" description="Helical" evidence="6">
    <location>
        <begin position="271"/>
        <end position="296"/>
    </location>
</feature>
<reference evidence="9 10" key="1">
    <citation type="submission" date="2020-12" db="EMBL/GenBank/DDBJ databases">
        <title>Metabolic potential, ecology and presence of endohyphal bacteria is reflected in genomic diversity of Mucoromycotina.</title>
        <authorList>
            <person name="Muszewska A."/>
            <person name="Okrasinska A."/>
            <person name="Steczkiewicz K."/>
            <person name="Drgas O."/>
            <person name="Orlowska M."/>
            <person name="Perlinska-Lenart U."/>
            <person name="Aleksandrzak-Piekarczyk T."/>
            <person name="Szatraj K."/>
            <person name="Zielenkiewicz U."/>
            <person name="Pilsyk S."/>
            <person name="Malc E."/>
            <person name="Mieczkowski P."/>
            <person name="Kruszewska J.S."/>
            <person name="Biernat P."/>
            <person name="Pawlowska J."/>
        </authorList>
    </citation>
    <scope>NUCLEOTIDE SEQUENCE [LARGE SCALE GENOMIC DNA]</scope>
    <source>
        <strain evidence="9 10">CBS 142.35</strain>
    </source>
</reference>
<evidence type="ECO:0000259" key="8">
    <source>
        <dbReference type="Pfam" id="PF13515"/>
    </source>
</evidence>
<dbReference type="EMBL" id="JAEPRB010000280">
    <property type="protein sequence ID" value="KAG2217683.1"/>
    <property type="molecule type" value="Genomic_DNA"/>
</dbReference>
<name>A0A8H7RW24_9FUNG</name>
<evidence type="ECO:0000259" key="7">
    <source>
        <dbReference type="Pfam" id="PF10334"/>
    </source>
</evidence>
<evidence type="ECO:0000256" key="2">
    <source>
        <dbReference type="ARBA" id="ARBA00022692"/>
    </source>
</evidence>
<evidence type="ECO:0000313" key="10">
    <source>
        <dbReference type="Proteomes" id="UP000646827"/>
    </source>
</evidence>
<evidence type="ECO:0000256" key="5">
    <source>
        <dbReference type="SAM" id="MobiDB-lite"/>
    </source>
</evidence>
<dbReference type="PANTHER" id="PTHR37994:SF4">
    <property type="entry name" value="ER TRANSPORTER 6TM N-TERMINAL DOMAIN-CONTAINING PROTEIN-RELATED"/>
    <property type="match status" value="1"/>
</dbReference>
<dbReference type="AlphaFoldDB" id="A0A8H7RW24"/>
<dbReference type="Proteomes" id="UP000646827">
    <property type="component" value="Unassembled WGS sequence"/>
</dbReference>
<accession>A0A8H7RW24</accession>
<evidence type="ECO:0000256" key="3">
    <source>
        <dbReference type="ARBA" id="ARBA00022989"/>
    </source>
</evidence>
<proteinExistence type="predicted"/>
<feature type="transmembrane region" description="Helical" evidence="6">
    <location>
        <begin position="417"/>
        <end position="435"/>
    </location>
</feature>